<dbReference type="Pfam" id="PF00512">
    <property type="entry name" value="HisKA"/>
    <property type="match status" value="1"/>
</dbReference>
<dbReference type="Pfam" id="PF02518">
    <property type="entry name" value="HATPase_c"/>
    <property type="match status" value="1"/>
</dbReference>
<keyword evidence="5" id="KW-0597">Phosphoprotein</keyword>
<dbReference type="SUPFAM" id="SSF52402">
    <property type="entry name" value="Adenine nucleotide alpha hydrolases-like"/>
    <property type="match status" value="1"/>
</dbReference>
<evidence type="ECO:0000313" key="18">
    <source>
        <dbReference type="Proteomes" id="UP001430172"/>
    </source>
</evidence>
<keyword evidence="7 14" id="KW-0812">Transmembrane</keyword>
<feature type="transmembrane region" description="Helical" evidence="14">
    <location>
        <begin position="409"/>
        <end position="436"/>
    </location>
</feature>
<keyword evidence="18" id="KW-1185">Reference proteome</keyword>
<dbReference type="Gene3D" id="3.40.50.620">
    <property type="entry name" value="HUPs"/>
    <property type="match status" value="1"/>
</dbReference>
<dbReference type="InterPro" id="IPR003594">
    <property type="entry name" value="HATPase_dom"/>
</dbReference>
<dbReference type="PANTHER" id="PTHR45569:SF1">
    <property type="entry name" value="SENSOR PROTEIN KDPD"/>
    <property type="match status" value="1"/>
</dbReference>
<comment type="subcellular location">
    <subcellularLocation>
        <location evidence="3">Cell membrane</location>
    </subcellularLocation>
    <subcellularLocation>
        <location evidence="2">Membrane</location>
        <topology evidence="2">Multi-pass membrane protein</topology>
    </subcellularLocation>
</comment>
<dbReference type="Gene3D" id="3.30.565.10">
    <property type="entry name" value="Histidine kinase-like ATPase, C-terminal domain"/>
    <property type="match status" value="1"/>
</dbReference>
<evidence type="ECO:0000256" key="7">
    <source>
        <dbReference type="ARBA" id="ARBA00022692"/>
    </source>
</evidence>
<sequence>MARGRLRIYLGAAPGVGKTVAMLDEGHRRLDRGTDVVVGLVETHERAHTKALIDGLEVVPRARLTHRGTTLEEMDLDGLLARAPRVALVDELAHTNAPGSRHEKRWQDIDELLDAGIDVISTVNVQHLESLNDVVTSITGVVQRETVPDAVVRAADQIELVDMSPEALRRRMAHGNVYAPEKVDAALANYFRVGNLSALRELALLWLADRVDEGLETYRADHGIDASWPTRERVVVAISGAAEGETLLRRGARIAARGAGGELLAVHVVRSDGLTGPTLPDLVAQRRLTDELGGTFHTVTGDDLAEAVLDFARGVNASQVVIGSSRRPRWRTLLSPSTTEEVITESGDIDVHVVTHKLAAGRGWRAPRAGLPRRRKLLGYGLGVVGPFVLTEVLAGLPEDPDLPLTVPLFLLLSVLTALLGGMGPALLGAVASSLFLNWFFTPPTGGLTISEPENAVALAVFVLVAAAVAWVVDRSARRADRALRAQAESASLAELSHTLLGSTDQMALLLQQALDMFGADAAAVVRRPDAHHRMEVVSATDPSLTLEDLRAPGLPREEADEDHELVLVGATVPAGRQRLLAAFAAHAGAILQRRSLQASAGEAAVLARDNSARTALLSAVSHDLRTPLAGIKAAIGSLRSTEVTFSPEDEAELEAAIEDSADRLEVLIGNLLDMSRLQAGALVANPRTVDLGEVVPGVVAAVAEPERVVWDLGADARTVVADAGLLDRVLGNVVENALRHQQPPWRVRVATSRLGDRVQIRVCDTGPGVPEAARDRIFLPFQRYGDAPAGDGVGLGLAVARGLAEAMGGSVSAEDTPGGGLTVVVELPVAEGA</sequence>
<reference evidence="17" key="1">
    <citation type="submission" date="2021-02" db="EMBL/GenBank/DDBJ databases">
        <title>Phycicoccus sp. MQZ13P-5T, whole genome shotgun sequence.</title>
        <authorList>
            <person name="Tuo L."/>
        </authorList>
    </citation>
    <scope>NUCLEOTIDE SEQUENCE</scope>
    <source>
        <strain evidence="17">MQZ13P-5</strain>
    </source>
</reference>
<accession>A0ABS2CR62</accession>
<dbReference type="PRINTS" id="PR00344">
    <property type="entry name" value="BCTRLSENSOR"/>
</dbReference>
<dbReference type="InterPro" id="IPR027417">
    <property type="entry name" value="P-loop_NTPase"/>
</dbReference>
<dbReference type="PANTHER" id="PTHR45569">
    <property type="entry name" value="SENSOR PROTEIN KDPD"/>
    <property type="match status" value="1"/>
</dbReference>
<dbReference type="InterPro" id="IPR004358">
    <property type="entry name" value="Sig_transdc_His_kin-like_C"/>
</dbReference>
<dbReference type="Pfam" id="PF13493">
    <property type="entry name" value="DUF4118"/>
    <property type="match status" value="1"/>
</dbReference>
<evidence type="ECO:0000256" key="4">
    <source>
        <dbReference type="ARBA" id="ARBA00012438"/>
    </source>
</evidence>
<dbReference type="Pfam" id="PF00582">
    <property type="entry name" value="Usp"/>
    <property type="match status" value="1"/>
</dbReference>
<dbReference type="SMART" id="SM00388">
    <property type="entry name" value="HisKA"/>
    <property type="match status" value="1"/>
</dbReference>
<comment type="catalytic activity">
    <reaction evidence="1">
        <text>ATP + protein L-histidine = ADP + protein N-phospho-L-histidine.</text>
        <dbReference type="EC" id="2.7.13.3"/>
    </reaction>
</comment>
<evidence type="ECO:0000256" key="14">
    <source>
        <dbReference type="SAM" id="Phobius"/>
    </source>
</evidence>
<feature type="domain" description="S1 motif" evidence="16">
    <location>
        <begin position="693"/>
        <end position="783"/>
    </location>
</feature>
<evidence type="ECO:0000256" key="9">
    <source>
        <dbReference type="ARBA" id="ARBA00022777"/>
    </source>
</evidence>
<evidence type="ECO:0000256" key="12">
    <source>
        <dbReference type="ARBA" id="ARBA00023012"/>
    </source>
</evidence>
<evidence type="ECO:0000256" key="3">
    <source>
        <dbReference type="ARBA" id="ARBA00004236"/>
    </source>
</evidence>
<name>A0ABS2CR62_9MICO</name>
<feature type="transmembrane region" description="Helical" evidence="14">
    <location>
        <begin position="456"/>
        <end position="473"/>
    </location>
</feature>
<keyword evidence="8" id="KW-0547">Nucleotide-binding</keyword>
<keyword evidence="13 14" id="KW-0472">Membrane</keyword>
<protein>
    <recommendedName>
        <fullName evidence="4">histidine kinase</fullName>
        <ecNumber evidence="4">2.7.13.3</ecNumber>
    </recommendedName>
</protein>
<dbReference type="InterPro" id="IPR003852">
    <property type="entry name" value="Sig_transdc_His_kinase_KdpD_N"/>
</dbReference>
<dbReference type="InterPro" id="IPR036097">
    <property type="entry name" value="HisK_dim/P_sf"/>
</dbReference>
<dbReference type="RefSeq" id="WP_204132841.1">
    <property type="nucleotide sequence ID" value="NZ_JAFDVD010000024.1"/>
</dbReference>
<keyword evidence="12" id="KW-0902">Two-component regulatory system</keyword>
<dbReference type="EMBL" id="JAFDVD010000024">
    <property type="protein sequence ID" value="MBM6402379.1"/>
    <property type="molecule type" value="Genomic_DNA"/>
</dbReference>
<dbReference type="InterPro" id="IPR014729">
    <property type="entry name" value="Rossmann-like_a/b/a_fold"/>
</dbReference>
<dbReference type="SMART" id="SM00387">
    <property type="entry name" value="HATPase_c"/>
    <property type="match status" value="1"/>
</dbReference>
<evidence type="ECO:0000256" key="11">
    <source>
        <dbReference type="ARBA" id="ARBA00022989"/>
    </source>
</evidence>
<dbReference type="InterPro" id="IPR003029">
    <property type="entry name" value="S1_domain"/>
</dbReference>
<evidence type="ECO:0000313" key="17">
    <source>
        <dbReference type="EMBL" id="MBM6402379.1"/>
    </source>
</evidence>
<evidence type="ECO:0000259" key="15">
    <source>
        <dbReference type="PROSITE" id="PS50109"/>
    </source>
</evidence>
<dbReference type="InterPro" id="IPR005467">
    <property type="entry name" value="His_kinase_dom"/>
</dbReference>
<dbReference type="InterPro" id="IPR003661">
    <property type="entry name" value="HisK_dim/P_dom"/>
</dbReference>
<dbReference type="CDD" id="cd00082">
    <property type="entry name" value="HisKA"/>
    <property type="match status" value="1"/>
</dbReference>
<evidence type="ECO:0000256" key="1">
    <source>
        <dbReference type="ARBA" id="ARBA00000085"/>
    </source>
</evidence>
<dbReference type="SUPFAM" id="SSF47384">
    <property type="entry name" value="Homodimeric domain of signal transducing histidine kinase"/>
    <property type="match status" value="1"/>
</dbReference>
<dbReference type="Proteomes" id="UP001430172">
    <property type="component" value="Unassembled WGS sequence"/>
</dbReference>
<proteinExistence type="predicted"/>
<dbReference type="Pfam" id="PF02702">
    <property type="entry name" value="KdpD"/>
    <property type="match status" value="1"/>
</dbReference>
<dbReference type="InterPro" id="IPR006016">
    <property type="entry name" value="UspA"/>
</dbReference>
<dbReference type="Gene3D" id="3.40.50.300">
    <property type="entry name" value="P-loop containing nucleotide triphosphate hydrolases"/>
    <property type="match status" value="1"/>
</dbReference>
<evidence type="ECO:0000256" key="5">
    <source>
        <dbReference type="ARBA" id="ARBA00022553"/>
    </source>
</evidence>
<keyword evidence="10" id="KW-0067">ATP-binding</keyword>
<feature type="transmembrane region" description="Helical" evidence="14">
    <location>
        <begin position="377"/>
        <end position="397"/>
    </location>
</feature>
<dbReference type="PROSITE" id="PS50109">
    <property type="entry name" value="HIS_KIN"/>
    <property type="match status" value="1"/>
</dbReference>
<evidence type="ECO:0000256" key="13">
    <source>
        <dbReference type="ARBA" id="ARBA00023136"/>
    </source>
</evidence>
<gene>
    <name evidence="17" type="ORF">JQN70_18450</name>
</gene>
<dbReference type="InterPro" id="IPR038318">
    <property type="entry name" value="KdpD_sf"/>
</dbReference>
<dbReference type="InterPro" id="IPR025201">
    <property type="entry name" value="KdpD_TM"/>
</dbReference>
<comment type="caution">
    <text evidence="17">The sequence shown here is derived from an EMBL/GenBank/DDBJ whole genome shotgun (WGS) entry which is preliminary data.</text>
</comment>
<evidence type="ECO:0000259" key="16">
    <source>
        <dbReference type="PROSITE" id="PS50126"/>
    </source>
</evidence>
<organism evidence="17 18">
    <name type="scientific">Phycicoccus sonneratiae</name>
    <dbReference type="NCBI Taxonomy" id="2807628"/>
    <lineage>
        <taxon>Bacteria</taxon>
        <taxon>Bacillati</taxon>
        <taxon>Actinomycetota</taxon>
        <taxon>Actinomycetes</taxon>
        <taxon>Micrococcales</taxon>
        <taxon>Intrasporangiaceae</taxon>
        <taxon>Phycicoccus</taxon>
    </lineage>
</organism>
<evidence type="ECO:0000256" key="2">
    <source>
        <dbReference type="ARBA" id="ARBA00004141"/>
    </source>
</evidence>
<keyword evidence="9 17" id="KW-0418">Kinase</keyword>
<dbReference type="CDD" id="cd00075">
    <property type="entry name" value="HATPase"/>
    <property type="match status" value="1"/>
</dbReference>
<evidence type="ECO:0000256" key="8">
    <source>
        <dbReference type="ARBA" id="ARBA00022741"/>
    </source>
</evidence>
<dbReference type="Gene3D" id="1.10.287.130">
    <property type="match status" value="1"/>
</dbReference>
<dbReference type="EC" id="2.7.13.3" evidence="4"/>
<dbReference type="PROSITE" id="PS50126">
    <property type="entry name" value="S1"/>
    <property type="match status" value="1"/>
</dbReference>
<dbReference type="Gene3D" id="1.20.120.620">
    <property type="entry name" value="Backbone structure of the membrane domain of e. Coli histidine kinase receptor kdpd"/>
    <property type="match status" value="1"/>
</dbReference>
<dbReference type="GO" id="GO:0016301">
    <property type="term" value="F:kinase activity"/>
    <property type="evidence" value="ECO:0007669"/>
    <property type="project" value="UniProtKB-KW"/>
</dbReference>
<keyword evidence="6" id="KW-0808">Transferase</keyword>
<dbReference type="InterPro" id="IPR036890">
    <property type="entry name" value="HATPase_C_sf"/>
</dbReference>
<keyword evidence="11 14" id="KW-1133">Transmembrane helix</keyword>
<evidence type="ECO:0000256" key="10">
    <source>
        <dbReference type="ARBA" id="ARBA00022840"/>
    </source>
</evidence>
<dbReference type="InterPro" id="IPR052023">
    <property type="entry name" value="Histidine_kinase_KdpD"/>
</dbReference>
<dbReference type="SUPFAM" id="SSF55874">
    <property type="entry name" value="ATPase domain of HSP90 chaperone/DNA topoisomerase II/histidine kinase"/>
    <property type="match status" value="1"/>
</dbReference>
<evidence type="ECO:0000256" key="6">
    <source>
        <dbReference type="ARBA" id="ARBA00022679"/>
    </source>
</evidence>
<feature type="domain" description="Histidine kinase" evidence="15">
    <location>
        <begin position="620"/>
        <end position="832"/>
    </location>
</feature>